<dbReference type="Proteomes" id="UP000183208">
    <property type="component" value="Unassembled WGS sequence"/>
</dbReference>
<dbReference type="AlphaFoldDB" id="A0A1H5JES7"/>
<protein>
    <submittedName>
        <fullName evidence="1">Uncharacterized protein</fullName>
    </submittedName>
</protein>
<name>A0A1H5JES7_9BRAD</name>
<accession>A0A1H5JES7</accession>
<dbReference type="EMBL" id="FNTI01000001">
    <property type="protein sequence ID" value="SEE51045.1"/>
    <property type="molecule type" value="Genomic_DNA"/>
</dbReference>
<organism evidence="1 2">
    <name type="scientific">Bradyrhizobium lablabi</name>
    <dbReference type="NCBI Taxonomy" id="722472"/>
    <lineage>
        <taxon>Bacteria</taxon>
        <taxon>Pseudomonadati</taxon>
        <taxon>Pseudomonadota</taxon>
        <taxon>Alphaproteobacteria</taxon>
        <taxon>Hyphomicrobiales</taxon>
        <taxon>Nitrobacteraceae</taxon>
        <taxon>Bradyrhizobium</taxon>
    </lineage>
</organism>
<evidence type="ECO:0000313" key="1">
    <source>
        <dbReference type="EMBL" id="SEE51045.1"/>
    </source>
</evidence>
<evidence type="ECO:0000313" key="2">
    <source>
        <dbReference type="Proteomes" id="UP000183208"/>
    </source>
</evidence>
<sequence>MRDIIEDRRVLRMQFEAFAHYAGHESGKPESAYCFDALAASVDDVSSELLETYVGLFQKTEHRKIGSALRQSIQQGLWSPKNATEYMQRFIAFASGTGASS</sequence>
<reference evidence="1 2" key="1">
    <citation type="submission" date="2016-10" db="EMBL/GenBank/DDBJ databases">
        <authorList>
            <person name="de Groot N.N."/>
        </authorList>
    </citation>
    <scope>NUCLEOTIDE SEQUENCE [LARGE SCALE GENOMIC DNA]</scope>
    <source>
        <strain evidence="1 2">GAS522</strain>
    </source>
</reference>
<proteinExistence type="predicted"/>
<gene>
    <name evidence="1" type="ORF">SAMN05444171_7791</name>
</gene>